<dbReference type="SMART" id="SM00859">
    <property type="entry name" value="Semialdhyde_dh"/>
    <property type="match status" value="1"/>
</dbReference>
<feature type="domain" description="Semialdehyde dehydrogenase NAD-binding" evidence="7">
    <location>
        <begin position="8"/>
        <end position="145"/>
    </location>
</feature>
<dbReference type="GO" id="GO:0006526">
    <property type="term" value="P:L-arginine biosynthetic process"/>
    <property type="evidence" value="ECO:0007669"/>
    <property type="project" value="UniProtKB-UniRule"/>
</dbReference>
<evidence type="ECO:0000256" key="3">
    <source>
        <dbReference type="ARBA" id="ARBA00022857"/>
    </source>
</evidence>
<keyword evidence="1 5" id="KW-0055">Arginine biosynthesis</keyword>
<comment type="catalytic activity">
    <reaction evidence="5">
        <text>N-acetyl-L-glutamate 5-semialdehyde + phosphate + NADP(+) = N-acetyl-L-glutamyl 5-phosphate + NADPH + H(+)</text>
        <dbReference type="Rhea" id="RHEA:21588"/>
        <dbReference type="ChEBI" id="CHEBI:15378"/>
        <dbReference type="ChEBI" id="CHEBI:29123"/>
        <dbReference type="ChEBI" id="CHEBI:43474"/>
        <dbReference type="ChEBI" id="CHEBI:57783"/>
        <dbReference type="ChEBI" id="CHEBI:57936"/>
        <dbReference type="ChEBI" id="CHEBI:58349"/>
        <dbReference type="EC" id="1.2.1.38"/>
    </reaction>
</comment>
<evidence type="ECO:0000256" key="5">
    <source>
        <dbReference type="HAMAP-Rule" id="MF_00150"/>
    </source>
</evidence>
<dbReference type="PROSITE" id="PS01224">
    <property type="entry name" value="ARGC"/>
    <property type="match status" value="1"/>
</dbReference>
<dbReference type="PANTHER" id="PTHR32338">
    <property type="entry name" value="N-ACETYL-GAMMA-GLUTAMYL-PHOSPHATE REDUCTASE, CHLOROPLASTIC-RELATED-RELATED"/>
    <property type="match status" value="1"/>
</dbReference>
<dbReference type="InterPro" id="IPR036291">
    <property type="entry name" value="NAD(P)-bd_dom_sf"/>
</dbReference>
<evidence type="ECO:0000313" key="8">
    <source>
        <dbReference type="EMBL" id="GEK19171.1"/>
    </source>
</evidence>
<dbReference type="Proteomes" id="UP000321386">
    <property type="component" value="Unassembled WGS sequence"/>
</dbReference>
<keyword evidence="4 5" id="KW-0560">Oxidoreductase</keyword>
<comment type="subcellular location">
    <subcellularLocation>
        <location evidence="5">Cytoplasm</location>
    </subcellularLocation>
</comment>
<dbReference type="EMBL" id="BJUA01000018">
    <property type="protein sequence ID" value="GEK19171.1"/>
    <property type="molecule type" value="Genomic_DNA"/>
</dbReference>
<dbReference type="InterPro" id="IPR000706">
    <property type="entry name" value="AGPR_type-1"/>
</dbReference>
<dbReference type="InterPro" id="IPR058924">
    <property type="entry name" value="AGPR_dimerisation_dom"/>
</dbReference>
<dbReference type="OrthoDB" id="9801289at2"/>
<dbReference type="CDD" id="cd23934">
    <property type="entry name" value="AGPR_1_C"/>
    <property type="match status" value="1"/>
</dbReference>
<organism evidence="8 9">
    <name type="scientific">Cellulomonas persica</name>
    <dbReference type="NCBI Taxonomy" id="76861"/>
    <lineage>
        <taxon>Bacteria</taxon>
        <taxon>Bacillati</taxon>
        <taxon>Actinomycetota</taxon>
        <taxon>Actinomycetes</taxon>
        <taxon>Micrococcales</taxon>
        <taxon>Cellulomonadaceae</taxon>
        <taxon>Cellulomonas</taxon>
    </lineage>
</organism>
<dbReference type="Gene3D" id="3.30.360.10">
    <property type="entry name" value="Dihydrodipicolinate Reductase, domain 2"/>
    <property type="match status" value="1"/>
</dbReference>
<keyword evidence="3 5" id="KW-0521">NADP</keyword>
<keyword evidence="2 5" id="KW-0028">Amino-acid biosynthesis</keyword>
<keyword evidence="5" id="KW-0963">Cytoplasm</keyword>
<comment type="function">
    <text evidence="5">Catalyzes the NADPH-dependent reduction of N-acetyl-5-glutamyl phosphate to yield N-acetyl-L-glutamate 5-semialdehyde.</text>
</comment>
<name>A0A510V056_9CELL</name>
<evidence type="ECO:0000259" key="7">
    <source>
        <dbReference type="SMART" id="SM00859"/>
    </source>
</evidence>
<dbReference type="EC" id="1.2.1.38" evidence="5"/>
<reference evidence="8 9" key="1">
    <citation type="submission" date="2019-07" db="EMBL/GenBank/DDBJ databases">
        <title>Whole genome shotgun sequence of Cellulomonas persica NBRC 101101.</title>
        <authorList>
            <person name="Hosoyama A."/>
            <person name="Uohara A."/>
            <person name="Ohji S."/>
            <person name="Ichikawa N."/>
        </authorList>
    </citation>
    <scope>NUCLEOTIDE SEQUENCE [LARGE SCALE GENOMIC DNA]</scope>
    <source>
        <strain evidence="8 9">NBRC 101101</strain>
    </source>
</reference>
<dbReference type="GO" id="GO:0051287">
    <property type="term" value="F:NAD binding"/>
    <property type="evidence" value="ECO:0007669"/>
    <property type="project" value="InterPro"/>
</dbReference>
<dbReference type="UniPathway" id="UPA00068">
    <property type="reaction ID" value="UER00108"/>
</dbReference>
<dbReference type="Pfam" id="PF01118">
    <property type="entry name" value="Semialdhyde_dh"/>
    <property type="match status" value="1"/>
</dbReference>
<dbReference type="GO" id="GO:0070401">
    <property type="term" value="F:NADP+ binding"/>
    <property type="evidence" value="ECO:0007669"/>
    <property type="project" value="InterPro"/>
</dbReference>
<dbReference type="SUPFAM" id="SSF55347">
    <property type="entry name" value="Glyceraldehyde-3-phosphate dehydrogenase-like, C-terminal domain"/>
    <property type="match status" value="1"/>
</dbReference>
<protein>
    <recommendedName>
        <fullName evidence="5">N-acetyl-gamma-glutamyl-phosphate reductase</fullName>
        <shortName evidence="5">AGPR</shortName>
        <ecNumber evidence="5">1.2.1.38</ecNumber>
    </recommendedName>
    <alternativeName>
        <fullName evidence="5">N-acetyl-glutamate semialdehyde dehydrogenase</fullName>
        <shortName evidence="5">NAGSA dehydrogenase</shortName>
    </alternativeName>
</protein>
<dbReference type="GO" id="GO:0003942">
    <property type="term" value="F:N-acetyl-gamma-glutamyl-phosphate reductase activity"/>
    <property type="evidence" value="ECO:0007669"/>
    <property type="project" value="UniProtKB-UniRule"/>
</dbReference>
<gene>
    <name evidence="5 8" type="primary">argC</name>
    <name evidence="8" type="ORF">CPE01_29040</name>
</gene>
<comment type="pathway">
    <text evidence="5">Amino-acid biosynthesis; L-arginine biosynthesis; N(2)-acetyl-L-ornithine from L-glutamate: step 3/4.</text>
</comment>
<dbReference type="NCBIfam" id="TIGR01850">
    <property type="entry name" value="argC"/>
    <property type="match status" value="1"/>
</dbReference>
<dbReference type="AlphaFoldDB" id="A0A510V056"/>
<dbReference type="InterPro" id="IPR000534">
    <property type="entry name" value="Semialdehyde_DH_NAD-bd"/>
</dbReference>
<dbReference type="GO" id="GO:0005737">
    <property type="term" value="C:cytoplasm"/>
    <property type="evidence" value="ECO:0007669"/>
    <property type="project" value="UniProtKB-SubCell"/>
</dbReference>
<accession>A0A510V056</accession>
<dbReference type="SUPFAM" id="SSF51735">
    <property type="entry name" value="NAD(P)-binding Rossmann-fold domains"/>
    <property type="match status" value="1"/>
</dbReference>
<dbReference type="InterPro" id="IPR023013">
    <property type="entry name" value="AGPR_AS"/>
</dbReference>
<keyword evidence="9" id="KW-1185">Reference proteome</keyword>
<evidence type="ECO:0000256" key="2">
    <source>
        <dbReference type="ARBA" id="ARBA00022605"/>
    </source>
</evidence>
<dbReference type="PANTHER" id="PTHR32338:SF10">
    <property type="entry name" value="N-ACETYL-GAMMA-GLUTAMYL-PHOSPHATE REDUCTASE, CHLOROPLASTIC-RELATED"/>
    <property type="match status" value="1"/>
</dbReference>
<evidence type="ECO:0000256" key="4">
    <source>
        <dbReference type="ARBA" id="ARBA00023002"/>
    </source>
</evidence>
<comment type="caution">
    <text evidence="8">The sequence shown here is derived from an EMBL/GenBank/DDBJ whole genome shotgun (WGS) entry which is preliminary data.</text>
</comment>
<dbReference type="CDD" id="cd24148">
    <property type="entry name" value="AGPR_1_actinobacAGPR_like"/>
    <property type="match status" value="1"/>
</dbReference>
<feature type="active site" evidence="5 6">
    <location>
        <position position="161"/>
    </location>
</feature>
<comment type="similarity">
    <text evidence="5">Belongs to the NAGSA dehydrogenase family. Type 1 subfamily.</text>
</comment>
<sequence length="358" mass="36639">MFMRMVFTVAVAGASGYAGGEMLRLLLQHPQAQIGAVTAHSNAGSTLGEHQPHLRRLADRVLQPTTPDALAGHDVVVLALPHGASGAVAAELAERDPATVVVDLGADHRLVDAADWVTYYGSEHAGTWPYGLPELLHTGEEVAAAQRAQLAGTTRIAVPGCNVTAVTLGLQPGVAAGVIEPVDVVAVLANGYSGAGKSLKPHLLASEGLGMAQPYAVGGTHRHIPEIAQNLRAAGAPEVTISFTPTLVPMSRGILATATARLVPGTDPAAVRAVWETAYADEPFVHLLPPGQWPTTAATLGANTALVQVAVDERAGRVVTVTAIDNLVKGTAGGALQSLNLALGLPETLGLPMDGVAP</sequence>
<evidence type="ECO:0000256" key="1">
    <source>
        <dbReference type="ARBA" id="ARBA00022571"/>
    </source>
</evidence>
<dbReference type="InterPro" id="IPR050085">
    <property type="entry name" value="AGPR"/>
</dbReference>
<dbReference type="Pfam" id="PF22698">
    <property type="entry name" value="Semialdhyde_dhC_1"/>
    <property type="match status" value="1"/>
</dbReference>
<evidence type="ECO:0000313" key="9">
    <source>
        <dbReference type="Proteomes" id="UP000321386"/>
    </source>
</evidence>
<dbReference type="Gene3D" id="3.40.50.720">
    <property type="entry name" value="NAD(P)-binding Rossmann-like Domain"/>
    <property type="match status" value="1"/>
</dbReference>
<proteinExistence type="inferred from homology"/>
<dbReference type="HAMAP" id="MF_00150">
    <property type="entry name" value="ArgC_type1"/>
    <property type="match status" value="1"/>
</dbReference>
<evidence type="ECO:0000256" key="6">
    <source>
        <dbReference type="PROSITE-ProRule" id="PRU10010"/>
    </source>
</evidence>